<name>A0A4Z2FLI1_9TELE</name>
<evidence type="ECO:0000313" key="2">
    <source>
        <dbReference type="EMBL" id="TNN41644.1"/>
    </source>
</evidence>
<sequence>MTSSRRLEEGQSPNQHAADEHLGERREAAHATPPPGGEVLMQLERSVGVLTSTEAECLLQDSSLLKDTSAAGYLKVSCPPPPRETLAHIHYSMLRLAHLPRINIKRIIEKTH</sequence>
<evidence type="ECO:0000313" key="3">
    <source>
        <dbReference type="Proteomes" id="UP000314294"/>
    </source>
</evidence>
<evidence type="ECO:0000256" key="1">
    <source>
        <dbReference type="SAM" id="MobiDB-lite"/>
    </source>
</evidence>
<reference evidence="2 3" key="1">
    <citation type="submission" date="2019-03" db="EMBL/GenBank/DDBJ databases">
        <title>First draft genome of Liparis tanakae, snailfish: a comprehensive survey of snailfish specific genes.</title>
        <authorList>
            <person name="Kim W."/>
            <person name="Song I."/>
            <person name="Jeong J.-H."/>
            <person name="Kim D."/>
            <person name="Kim S."/>
            <person name="Ryu S."/>
            <person name="Song J.Y."/>
            <person name="Lee S.K."/>
        </authorList>
    </citation>
    <scope>NUCLEOTIDE SEQUENCE [LARGE SCALE GENOMIC DNA]</scope>
    <source>
        <tissue evidence="2">Muscle</tissue>
    </source>
</reference>
<dbReference type="EMBL" id="SRLO01001091">
    <property type="protein sequence ID" value="TNN41644.1"/>
    <property type="molecule type" value="Genomic_DNA"/>
</dbReference>
<protein>
    <submittedName>
        <fullName evidence="2">Uncharacterized protein</fullName>
    </submittedName>
</protein>
<feature type="compositionally biased region" description="Basic and acidic residues" evidence="1">
    <location>
        <begin position="17"/>
        <end position="29"/>
    </location>
</feature>
<feature type="region of interest" description="Disordered" evidence="1">
    <location>
        <begin position="1"/>
        <end position="38"/>
    </location>
</feature>
<gene>
    <name evidence="2" type="ORF">EYF80_048194</name>
</gene>
<dbReference type="AlphaFoldDB" id="A0A4Z2FLI1"/>
<organism evidence="2 3">
    <name type="scientific">Liparis tanakae</name>
    <name type="common">Tanaka's snailfish</name>
    <dbReference type="NCBI Taxonomy" id="230148"/>
    <lineage>
        <taxon>Eukaryota</taxon>
        <taxon>Metazoa</taxon>
        <taxon>Chordata</taxon>
        <taxon>Craniata</taxon>
        <taxon>Vertebrata</taxon>
        <taxon>Euteleostomi</taxon>
        <taxon>Actinopterygii</taxon>
        <taxon>Neopterygii</taxon>
        <taxon>Teleostei</taxon>
        <taxon>Neoteleostei</taxon>
        <taxon>Acanthomorphata</taxon>
        <taxon>Eupercaria</taxon>
        <taxon>Perciformes</taxon>
        <taxon>Cottioidei</taxon>
        <taxon>Cottales</taxon>
        <taxon>Liparidae</taxon>
        <taxon>Liparis</taxon>
    </lineage>
</organism>
<keyword evidence="3" id="KW-1185">Reference proteome</keyword>
<comment type="caution">
    <text evidence="2">The sequence shown here is derived from an EMBL/GenBank/DDBJ whole genome shotgun (WGS) entry which is preliminary data.</text>
</comment>
<dbReference type="Proteomes" id="UP000314294">
    <property type="component" value="Unassembled WGS sequence"/>
</dbReference>
<proteinExistence type="predicted"/>
<accession>A0A4Z2FLI1</accession>